<comment type="caution">
    <text evidence="1">The sequence shown here is derived from an EMBL/GenBank/DDBJ whole genome shotgun (WGS) entry which is preliminary data.</text>
</comment>
<sequence>RVGSRLFKVRSLDLTFFYAPFRAPALQLPEKQIIRNGLAAMAAKKIGKIFRDLPERAIRPIRIRGALYLQMPLFALCCWRRFDCGGIVDRPPPVQFAIIPVCTGITGSSGFIKTIAPVFRQLPWRILR</sequence>
<dbReference type="EMBL" id="JANGBQ010000040">
    <property type="protein sequence ID" value="MCQ5084152.1"/>
    <property type="molecule type" value="Genomic_DNA"/>
</dbReference>
<reference evidence="1" key="1">
    <citation type="submission" date="2022-06" db="EMBL/GenBank/DDBJ databases">
        <title>Isolation of gut microbiota from human fecal samples.</title>
        <authorList>
            <person name="Pamer E.G."/>
            <person name="Barat B."/>
            <person name="Waligurski E."/>
            <person name="Medina S."/>
            <person name="Paddock L."/>
            <person name="Mostad J."/>
        </authorList>
    </citation>
    <scope>NUCLEOTIDE SEQUENCE</scope>
    <source>
        <strain evidence="1">DFI.6.22</strain>
    </source>
</reference>
<feature type="non-terminal residue" evidence="1">
    <location>
        <position position="1"/>
    </location>
</feature>
<evidence type="ECO:0000313" key="1">
    <source>
        <dbReference type="EMBL" id="MCQ5084152.1"/>
    </source>
</evidence>
<organism evidence="1 2">
    <name type="scientific">Alistipes onderdonkii</name>
    <dbReference type="NCBI Taxonomy" id="328813"/>
    <lineage>
        <taxon>Bacteria</taxon>
        <taxon>Pseudomonadati</taxon>
        <taxon>Bacteroidota</taxon>
        <taxon>Bacteroidia</taxon>
        <taxon>Bacteroidales</taxon>
        <taxon>Rikenellaceae</taxon>
        <taxon>Alistipes</taxon>
    </lineage>
</organism>
<dbReference type="Proteomes" id="UP001205035">
    <property type="component" value="Unassembled WGS sequence"/>
</dbReference>
<gene>
    <name evidence="1" type="ORF">NE651_14795</name>
</gene>
<proteinExistence type="predicted"/>
<name>A0AAJ1FF49_9BACT</name>
<accession>A0AAJ1FF49</accession>
<protein>
    <submittedName>
        <fullName evidence="1">Uncharacterized protein</fullName>
    </submittedName>
</protein>
<dbReference type="RefSeq" id="WP_256166628.1">
    <property type="nucleotide sequence ID" value="NZ_JANGBQ010000040.1"/>
</dbReference>
<evidence type="ECO:0000313" key="2">
    <source>
        <dbReference type="Proteomes" id="UP001205035"/>
    </source>
</evidence>
<dbReference type="AlphaFoldDB" id="A0AAJ1FF49"/>